<comment type="caution">
    <text evidence="1">The sequence shown here is derived from an EMBL/GenBank/DDBJ whole genome shotgun (WGS) entry which is preliminary data.</text>
</comment>
<sequence length="202" mass="22683">MRRGVCFIIFNITSSVDSRHCREASPLCQWVITAPDVAVFPVASGWPQATGSVPLRSLIELITSGGSASRGNFLNHLPPYLPFFSSPPVKVNSFVRASRISVGNSRQCKHVRSSVWKPQIYGRSAYISMGHDTCYSSRHWYVQFSSSKQNYFENTLQFTELPPVSLYNMILSKHFTTRRALCVLLETLWLDLQARLSTGSSS</sequence>
<evidence type="ECO:0000313" key="2">
    <source>
        <dbReference type="Proteomes" id="UP001283361"/>
    </source>
</evidence>
<accession>A0AAE1AQF8</accession>
<gene>
    <name evidence="1" type="ORF">RRG08_055405</name>
</gene>
<keyword evidence="2" id="KW-1185">Reference proteome</keyword>
<evidence type="ECO:0000313" key="1">
    <source>
        <dbReference type="EMBL" id="KAK3792142.1"/>
    </source>
</evidence>
<dbReference type="AlphaFoldDB" id="A0AAE1AQF8"/>
<organism evidence="1 2">
    <name type="scientific">Elysia crispata</name>
    <name type="common">lettuce slug</name>
    <dbReference type="NCBI Taxonomy" id="231223"/>
    <lineage>
        <taxon>Eukaryota</taxon>
        <taxon>Metazoa</taxon>
        <taxon>Spiralia</taxon>
        <taxon>Lophotrochozoa</taxon>
        <taxon>Mollusca</taxon>
        <taxon>Gastropoda</taxon>
        <taxon>Heterobranchia</taxon>
        <taxon>Euthyneura</taxon>
        <taxon>Panpulmonata</taxon>
        <taxon>Sacoglossa</taxon>
        <taxon>Placobranchoidea</taxon>
        <taxon>Plakobranchidae</taxon>
        <taxon>Elysia</taxon>
    </lineage>
</organism>
<protein>
    <submittedName>
        <fullName evidence="1">Uncharacterized protein</fullName>
    </submittedName>
</protein>
<dbReference type="Proteomes" id="UP001283361">
    <property type="component" value="Unassembled WGS sequence"/>
</dbReference>
<dbReference type="EMBL" id="JAWDGP010001389">
    <property type="protein sequence ID" value="KAK3792142.1"/>
    <property type="molecule type" value="Genomic_DNA"/>
</dbReference>
<reference evidence="1" key="1">
    <citation type="journal article" date="2023" name="G3 (Bethesda)">
        <title>A reference genome for the long-term kleptoplast-retaining sea slug Elysia crispata morphotype clarki.</title>
        <authorList>
            <person name="Eastman K.E."/>
            <person name="Pendleton A.L."/>
            <person name="Shaikh M.A."/>
            <person name="Suttiyut T."/>
            <person name="Ogas R."/>
            <person name="Tomko P."/>
            <person name="Gavelis G."/>
            <person name="Widhalm J.R."/>
            <person name="Wisecaver J.H."/>
        </authorList>
    </citation>
    <scope>NUCLEOTIDE SEQUENCE</scope>
    <source>
        <strain evidence="1">ECLA1</strain>
    </source>
</reference>
<proteinExistence type="predicted"/>
<name>A0AAE1AQF8_9GAST</name>